<evidence type="ECO:0000256" key="1">
    <source>
        <dbReference type="ARBA" id="ARBA00002689"/>
    </source>
</evidence>
<keyword evidence="13" id="KW-1185">Reference proteome</keyword>
<comment type="similarity">
    <text evidence="3 11">Belongs to the MICOS complex subunit Mic12 family.</text>
</comment>
<accession>A0A4U0X0U0</accession>
<feature type="transmembrane region" description="Helical" evidence="11">
    <location>
        <begin position="6"/>
        <end position="24"/>
    </location>
</feature>
<gene>
    <name evidence="12" type="ORF">B0A49_06278</name>
</gene>
<keyword evidence="5 11" id="KW-0812">Transmembrane</keyword>
<reference evidence="12 13" key="1">
    <citation type="submission" date="2017-03" db="EMBL/GenBank/DDBJ databases">
        <title>Genomes of endolithic fungi from Antarctica.</title>
        <authorList>
            <person name="Coleine C."/>
            <person name="Masonjones S."/>
            <person name="Stajich J.E."/>
        </authorList>
    </citation>
    <scope>NUCLEOTIDE SEQUENCE [LARGE SCALE GENOMIC DNA]</scope>
    <source>
        <strain evidence="12 13">CCFEE 5187</strain>
    </source>
</reference>
<evidence type="ECO:0000256" key="3">
    <source>
        <dbReference type="ARBA" id="ARBA00009188"/>
    </source>
</evidence>
<evidence type="ECO:0000256" key="9">
    <source>
        <dbReference type="ARBA" id="ARBA00032159"/>
    </source>
</evidence>
<evidence type="ECO:0000256" key="8">
    <source>
        <dbReference type="ARBA" id="ARBA00023136"/>
    </source>
</evidence>
<comment type="caution">
    <text evidence="12">The sequence shown here is derived from an EMBL/GenBank/DDBJ whole genome shotgun (WGS) entry which is preliminary data.</text>
</comment>
<comment type="subcellular location">
    <subcellularLocation>
        <location evidence="2">Membrane</location>
    </subcellularLocation>
    <subcellularLocation>
        <location evidence="11">Mitochondrion inner membrane</location>
        <topology evidence="11">Single-pass membrane protein</topology>
    </subcellularLocation>
</comment>
<keyword evidence="11" id="KW-0999">Mitochondrion inner membrane</keyword>
<comment type="function">
    <text evidence="1 11">Component of the MICOS complex, a large protein complex of the mitochondrial inner membrane that plays crucial roles in the maintenance of crista junctions, inner membrane architecture, and formation of contact sites to the outer membrane.</text>
</comment>
<evidence type="ECO:0000256" key="11">
    <source>
        <dbReference type="RuleBase" id="RU363010"/>
    </source>
</evidence>
<dbReference type="AlphaFoldDB" id="A0A4U0X0U0"/>
<dbReference type="GO" id="GO:0042407">
    <property type="term" value="P:cristae formation"/>
    <property type="evidence" value="ECO:0007669"/>
    <property type="project" value="InterPro"/>
</dbReference>
<dbReference type="Pfam" id="PF17050">
    <property type="entry name" value="AIM5"/>
    <property type="match status" value="1"/>
</dbReference>
<organism evidence="12 13">
    <name type="scientific">Cryomyces minteri</name>
    <dbReference type="NCBI Taxonomy" id="331657"/>
    <lineage>
        <taxon>Eukaryota</taxon>
        <taxon>Fungi</taxon>
        <taxon>Dikarya</taxon>
        <taxon>Ascomycota</taxon>
        <taxon>Pezizomycotina</taxon>
        <taxon>Dothideomycetes</taxon>
        <taxon>Dothideomycetes incertae sedis</taxon>
        <taxon>Cryomyces</taxon>
    </lineage>
</organism>
<keyword evidence="6 11" id="KW-1133">Transmembrane helix</keyword>
<dbReference type="InterPro" id="IPR031463">
    <property type="entry name" value="Mic12"/>
</dbReference>
<evidence type="ECO:0000256" key="2">
    <source>
        <dbReference type="ARBA" id="ARBA00004370"/>
    </source>
</evidence>
<sequence length="120" mass="13315">MGFTTGFIGGIALTSSVLYLSLAIHHQNRLHQALLLRQQSLVLSNIVEPAPPAPPPTSREVRGGLLETAKDRWNGELAGLVRRMQYMDWNAVRDGVEESVSKLWRAGLRKGEEELPSAER</sequence>
<dbReference type="EMBL" id="NAJN01000785">
    <property type="protein sequence ID" value="TKA68786.1"/>
    <property type="molecule type" value="Genomic_DNA"/>
</dbReference>
<dbReference type="GO" id="GO:0044284">
    <property type="term" value="C:mitochondrial crista junction"/>
    <property type="evidence" value="ECO:0007669"/>
    <property type="project" value="InterPro"/>
</dbReference>
<comment type="subunit">
    <text evidence="11">Component of the mitochondrial contact site and cristae organizing system (MICOS) complex.</text>
</comment>
<evidence type="ECO:0000256" key="4">
    <source>
        <dbReference type="ARBA" id="ARBA00018170"/>
    </source>
</evidence>
<name>A0A4U0X0U0_9PEZI</name>
<evidence type="ECO:0000256" key="6">
    <source>
        <dbReference type="ARBA" id="ARBA00022989"/>
    </source>
</evidence>
<evidence type="ECO:0000256" key="5">
    <source>
        <dbReference type="ARBA" id="ARBA00022692"/>
    </source>
</evidence>
<dbReference type="OrthoDB" id="4037694at2759"/>
<protein>
    <recommendedName>
        <fullName evidence="4 11">MICOS complex subunit MIC12</fullName>
    </recommendedName>
    <alternativeName>
        <fullName evidence="10 11">Altered inheritance of mitochondria protein 5, mitochondrial</fullName>
    </alternativeName>
    <alternativeName>
        <fullName evidence="9 11">Found in mitochondrial proteome protein 51</fullName>
    </alternativeName>
</protein>
<dbReference type="Proteomes" id="UP000308768">
    <property type="component" value="Unassembled WGS sequence"/>
</dbReference>
<proteinExistence type="inferred from homology"/>
<dbReference type="GO" id="GO:0061617">
    <property type="term" value="C:MICOS complex"/>
    <property type="evidence" value="ECO:0007669"/>
    <property type="project" value="UniProtKB-UniRule"/>
</dbReference>
<evidence type="ECO:0000256" key="7">
    <source>
        <dbReference type="ARBA" id="ARBA00023128"/>
    </source>
</evidence>
<evidence type="ECO:0000313" key="12">
    <source>
        <dbReference type="EMBL" id="TKA68786.1"/>
    </source>
</evidence>
<evidence type="ECO:0000313" key="13">
    <source>
        <dbReference type="Proteomes" id="UP000308768"/>
    </source>
</evidence>
<keyword evidence="7 11" id="KW-0496">Mitochondrion</keyword>
<keyword evidence="8 11" id="KW-0472">Membrane</keyword>
<evidence type="ECO:0000256" key="10">
    <source>
        <dbReference type="ARBA" id="ARBA00032985"/>
    </source>
</evidence>